<feature type="non-terminal residue" evidence="1">
    <location>
        <position position="1"/>
    </location>
</feature>
<gene>
    <name evidence="1" type="ORF">SLEP1_g60279</name>
</gene>
<evidence type="ECO:0000313" key="1">
    <source>
        <dbReference type="EMBL" id="GKV53764.1"/>
    </source>
</evidence>
<organism evidence="1 2">
    <name type="scientific">Rubroshorea leprosula</name>
    <dbReference type="NCBI Taxonomy" id="152421"/>
    <lineage>
        <taxon>Eukaryota</taxon>
        <taxon>Viridiplantae</taxon>
        <taxon>Streptophyta</taxon>
        <taxon>Embryophyta</taxon>
        <taxon>Tracheophyta</taxon>
        <taxon>Spermatophyta</taxon>
        <taxon>Magnoliopsida</taxon>
        <taxon>eudicotyledons</taxon>
        <taxon>Gunneridae</taxon>
        <taxon>Pentapetalae</taxon>
        <taxon>rosids</taxon>
        <taxon>malvids</taxon>
        <taxon>Malvales</taxon>
        <taxon>Dipterocarpaceae</taxon>
        <taxon>Rubroshorea</taxon>
    </lineage>
</organism>
<comment type="caution">
    <text evidence="1">The sequence shown here is derived from an EMBL/GenBank/DDBJ whole genome shotgun (WGS) entry which is preliminary data.</text>
</comment>
<dbReference type="EMBL" id="BPVZ01001863">
    <property type="protein sequence ID" value="GKV53764.1"/>
    <property type="molecule type" value="Genomic_DNA"/>
</dbReference>
<name>A0AAV5MXG4_9ROSI</name>
<protein>
    <submittedName>
        <fullName evidence="1">Uncharacterized protein</fullName>
    </submittedName>
</protein>
<accession>A0AAV5MXG4</accession>
<dbReference type="Proteomes" id="UP001054252">
    <property type="component" value="Unassembled WGS sequence"/>
</dbReference>
<reference evidence="1 2" key="1">
    <citation type="journal article" date="2021" name="Commun. Biol.">
        <title>The genome of Shorea leprosula (Dipterocarpaceae) highlights the ecological relevance of drought in aseasonal tropical rainforests.</title>
        <authorList>
            <person name="Ng K.K.S."/>
            <person name="Kobayashi M.J."/>
            <person name="Fawcett J.A."/>
            <person name="Hatakeyama M."/>
            <person name="Paape T."/>
            <person name="Ng C.H."/>
            <person name="Ang C.C."/>
            <person name="Tnah L.H."/>
            <person name="Lee C.T."/>
            <person name="Nishiyama T."/>
            <person name="Sese J."/>
            <person name="O'Brien M.J."/>
            <person name="Copetti D."/>
            <person name="Mohd Noor M.I."/>
            <person name="Ong R.C."/>
            <person name="Putra M."/>
            <person name="Sireger I.Z."/>
            <person name="Indrioko S."/>
            <person name="Kosugi Y."/>
            <person name="Izuno A."/>
            <person name="Isagi Y."/>
            <person name="Lee S.L."/>
            <person name="Shimizu K.K."/>
        </authorList>
    </citation>
    <scope>NUCLEOTIDE SEQUENCE [LARGE SCALE GENOMIC DNA]</scope>
    <source>
        <strain evidence="1">214</strain>
    </source>
</reference>
<evidence type="ECO:0000313" key="2">
    <source>
        <dbReference type="Proteomes" id="UP001054252"/>
    </source>
</evidence>
<sequence>FCNGNKILMECDW</sequence>
<proteinExistence type="predicted"/>
<keyword evidence="2" id="KW-1185">Reference proteome</keyword>